<gene>
    <name evidence="4" type="ORF">G5714_018897</name>
</gene>
<dbReference type="InterPro" id="IPR053082">
    <property type="entry name" value="Nuclear_GTPase_SLIP-GC"/>
</dbReference>
<dbReference type="Proteomes" id="UP000579812">
    <property type="component" value="Unassembled WGS sequence"/>
</dbReference>
<reference evidence="4 5" key="1">
    <citation type="submission" date="2020-04" db="EMBL/GenBank/DDBJ databases">
        <title>Chromosome-level genome assembly of a cyprinid fish Onychostoma macrolepis by integration of Nanopore Sequencing, Bionano and Hi-C technology.</title>
        <authorList>
            <person name="Wang D."/>
        </authorList>
    </citation>
    <scope>NUCLEOTIDE SEQUENCE [LARGE SCALE GENOMIC DNA]</scope>
    <source>
        <strain evidence="4">SWU-2019</strain>
        <tissue evidence="4">Muscle</tissue>
    </source>
</reference>
<name>A0A7J6C0W0_9TELE</name>
<dbReference type="Pfam" id="PF00350">
    <property type="entry name" value="Dynamin_N"/>
    <property type="match status" value="1"/>
</dbReference>
<feature type="compositionally biased region" description="Polar residues" evidence="2">
    <location>
        <begin position="41"/>
        <end position="50"/>
    </location>
</feature>
<organism evidence="4 5">
    <name type="scientific">Onychostoma macrolepis</name>
    <dbReference type="NCBI Taxonomy" id="369639"/>
    <lineage>
        <taxon>Eukaryota</taxon>
        <taxon>Metazoa</taxon>
        <taxon>Chordata</taxon>
        <taxon>Craniata</taxon>
        <taxon>Vertebrata</taxon>
        <taxon>Euteleostomi</taxon>
        <taxon>Actinopterygii</taxon>
        <taxon>Neopterygii</taxon>
        <taxon>Teleostei</taxon>
        <taxon>Ostariophysi</taxon>
        <taxon>Cypriniformes</taxon>
        <taxon>Cyprinidae</taxon>
        <taxon>Acrossocheilinae</taxon>
        <taxon>Onychostoma</taxon>
    </lineage>
</organism>
<sequence length="781" mass="88947">MASQGTQGYKLTSSPQLYFSTHDQPFLEHQKQRTPSLRLVPSQSRTSSDGISIDPTMARQGTKRKIDHETSDSSIETPLTTDMIVEKARQILQRVSNSDKIDKDSRKKATIGIFGKSGEGKSSLLSAILGKQNFVPSGCFGACTAVITQVEANLTDSNYTAEIELFSKEEWEKELTIFFRVREDDSEDRNEELIEIAVEKVTALYGADADQKTLEELKNDEKFAKIESFLSTSKKIISNSNLSEFTDDVASYIQHSESSPGDWFWPLVKSVTIKIPDCNEFLEHIVLLDLPGTGDCSKTRDDLWKSKLAECSSVWIVSDINRAITDRDPWGILKHCIEELGPGGKCKSINFICTKTDDMNQQEYMRSARLPRDQIKDQKKTCILHRNEHAKTRVKEKFQNSEIKKIFNTDNQFQVFTVSSNAFFDCNLNLESSETEIPKLQDDLRTLNKSINRELARDYVNKAKGHLSWIQSGQFDKDKKTIEMKDNEFEKNLKKSLTELDKYFDSIYKDLEQCLSKGVEEAVNSCVASTKKLITPNKDGRGFHKVLGALCKNYGCYWSKNRDVILDLNKTLAKHLHKCIYNDFCQIFPVSGKTGKSVQEQIDKFSIIQSDSAYPRSDILHYIQNFIKIEETKLKAALNRDIVDIKKGIYSSIQITIVNEMASCYQQAAAVTGTGSMKRMQELLITTVDNKKHDMFNKAKMELLKKFTNLKLDILKALKNELQEVIKSSQSQTSEKTRMDVSREIEELERLLEQLSDCWSLYNKKPKRNGTNHKGNITTAQ</sequence>
<feature type="domain" description="Dynamin N-terminal" evidence="3">
    <location>
        <begin position="111"/>
        <end position="327"/>
    </location>
</feature>
<dbReference type="InterPro" id="IPR045063">
    <property type="entry name" value="Dynamin_N"/>
</dbReference>
<evidence type="ECO:0000313" key="5">
    <source>
        <dbReference type="Proteomes" id="UP000579812"/>
    </source>
</evidence>
<keyword evidence="5" id="KW-1185">Reference proteome</keyword>
<comment type="caution">
    <text evidence="4">The sequence shown here is derived from an EMBL/GenBank/DDBJ whole genome shotgun (WGS) entry which is preliminary data.</text>
</comment>
<evidence type="ECO:0000256" key="2">
    <source>
        <dbReference type="SAM" id="MobiDB-lite"/>
    </source>
</evidence>
<dbReference type="GO" id="GO:0003924">
    <property type="term" value="F:GTPase activity"/>
    <property type="evidence" value="ECO:0007669"/>
    <property type="project" value="TreeGrafter"/>
</dbReference>
<evidence type="ECO:0000313" key="4">
    <source>
        <dbReference type="EMBL" id="KAF4100701.1"/>
    </source>
</evidence>
<feature type="region of interest" description="Disordered" evidence="2">
    <location>
        <begin position="28"/>
        <end position="74"/>
    </location>
</feature>
<accession>A0A7J6C0W0</accession>
<dbReference type="SUPFAM" id="SSF52540">
    <property type="entry name" value="P-loop containing nucleoside triphosphate hydrolases"/>
    <property type="match status" value="1"/>
</dbReference>
<dbReference type="Gene3D" id="3.40.50.300">
    <property type="entry name" value="P-loop containing nucleotide triphosphate hydrolases"/>
    <property type="match status" value="1"/>
</dbReference>
<proteinExistence type="predicted"/>
<feature type="coiled-coil region" evidence="1">
    <location>
        <begin position="712"/>
        <end position="758"/>
    </location>
</feature>
<evidence type="ECO:0000259" key="3">
    <source>
        <dbReference type="Pfam" id="PF00350"/>
    </source>
</evidence>
<dbReference type="InterPro" id="IPR027417">
    <property type="entry name" value="P-loop_NTPase"/>
</dbReference>
<dbReference type="EMBL" id="JAAMOB010000019">
    <property type="protein sequence ID" value="KAF4100701.1"/>
    <property type="molecule type" value="Genomic_DNA"/>
</dbReference>
<dbReference type="PANTHER" id="PTHR47308">
    <property type="entry name" value="NUCLEAR GTPASE SLIP-GC"/>
    <property type="match status" value="1"/>
</dbReference>
<dbReference type="AlphaFoldDB" id="A0A7J6C0W0"/>
<dbReference type="PANTHER" id="PTHR47308:SF1">
    <property type="entry name" value="NUCLEAR GTPASE SLIP-GC"/>
    <property type="match status" value="1"/>
</dbReference>
<protein>
    <recommendedName>
        <fullName evidence="3">Dynamin N-terminal domain-containing protein</fullName>
    </recommendedName>
</protein>
<evidence type="ECO:0000256" key="1">
    <source>
        <dbReference type="SAM" id="Coils"/>
    </source>
</evidence>
<keyword evidence="1" id="KW-0175">Coiled coil</keyword>